<feature type="transmembrane region" description="Helical" evidence="1">
    <location>
        <begin position="25"/>
        <end position="44"/>
    </location>
</feature>
<accession>A0A163K2X9</accession>
<reference evidence="2" key="1">
    <citation type="submission" date="2016-04" db="EMBL/GenBank/DDBJ databases">
        <authorList>
            <person name="Evans L.H."/>
            <person name="Alamgir A."/>
            <person name="Owens N."/>
            <person name="Weber N.D."/>
            <person name="Virtaneva K."/>
            <person name="Barbian K."/>
            <person name="Babar A."/>
            <person name="Rosenke K."/>
        </authorList>
    </citation>
    <scope>NUCLEOTIDE SEQUENCE [LARGE SCALE GENOMIC DNA]</scope>
    <source>
        <strain evidence="2">CBS 101.48</strain>
    </source>
</reference>
<evidence type="ECO:0000313" key="3">
    <source>
        <dbReference type="Proteomes" id="UP000078561"/>
    </source>
</evidence>
<name>A0A163K2X9_ABSGL</name>
<keyword evidence="1" id="KW-0472">Membrane</keyword>
<dbReference type="InParanoid" id="A0A163K2X9"/>
<organism evidence="2">
    <name type="scientific">Absidia glauca</name>
    <name type="common">Pin mould</name>
    <dbReference type="NCBI Taxonomy" id="4829"/>
    <lineage>
        <taxon>Eukaryota</taxon>
        <taxon>Fungi</taxon>
        <taxon>Fungi incertae sedis</taxon>
        <taxon>Mucoromycota</taxon>
        <taxon>Mucoromycotina</taxon>
        <taxon>Mucoromycetes</taxon>
        <taxon>Mucorales</taxon>
        <taxon>Cunninghamellaceae</taxon>
        <taxon>Absidia</taxon>
    </lineage>
</organism>
<dbReference type="EMBL" id="LT554433">
    <property type="protein sequence ID" value="SAM05205.1"/>
    <property type="molecule type" value="Genomic_DNA"/>
</dbReference>
<dbReference type="AlphaFoldDB" id="A0A163K2X9"/>
<keyword evidence="1" id="KW-0812">Transmembrane</keyword>
<sequence>MFSNHVTFKHSDWLMKTECEIKQIMIGRSIGFMIYHALFALFSFQSRMVGPLTTTTAWVLTGAHLSLFGGFYIWFKITGDQVAQFVKQSKRQQGPSSKSH</sequence>
<keyword evidence="1" id="KW-1133">Transmembrane helix</keyword>
<evidence type="ECO:0000313" key="2">
    <source>
        <dbReference type="EMBL" id="SAM05205.1"/>
    </source>
</evidence>
<protein>
    <submittedName>
        <fullName evidence="2">Uncharacterized protein</fullName>
    </submittedName>
</protein>
<evidence type="ECO:0000256" key="1">
    <source>
        <dbReference type="SAM" id="Phobius"/>
    </source>
</evidence>
<dbReference type="OrthoDB" id="2550823at2759"/>
<feature type="transmembrane region" description="Helical" evidence="1">
    <location>
        <begin position="56"/>
        <end position="75"/>
    </location>
</feature>
<gene>
    <name evidence="2" type="primary">ABSGL_11074.1 scaffold 12129</name>
</gene>
<dbReference type="Proteomes" id="UP000078561">
    <property type="component" value="Unassembled WGS sequence"/>
</dbReference>
<proteinExistence type="predicted"/>
<keyword evidence="3" id="KW-1185">Reference proteome</keyword>